<dbReference type="OrthoDB" id="263283at2759"/>
<feature type="domain" description="JmjC" evidence="1">
    <location>
        <begin position="94"/>
        <end position="264"/>
    </location>
</feature>
<dbReference type="InterPro" id="IPR041667">
    <property type="entry name" value="Cupin_8"/>
</dbReference>
<protein>
    <submittedName>
        <fullName evidence="2">tRNA wybutosine-synthesizing protein 5</fullName>
    </submittedName>
</protein>
<reference evidence="3" key="1">
    <citation type="submission" date="2017-01" db="EMBL/GenBank/DDBJ databases">
        <title>Comparative genomics of anhydrobiosis in the tardigrade Hypsibius dujardini.</title>
        <authorList>
            <person name="Yoshida Y."/>
            <person name="Koutsovoulos G."/>
            <person name="Laetsch D."/>
            <person name="Stevens L."/>
            <person name="Kumar S."/>
            <person name="Horikawa D."/>
            <person name="Ishino K."/>
            <person name="Komine S."/>
            <person name="Tomita M."/>
            <person name="Blaxter M."/>
            <person name="Arakawa K."/>
        </authorList>
    </citation>
    <scope>NUCLEOTIDE SEQUENCE [LARGE SCALE GENOMIC DNA]</scope>
    <source>
        <strain evidence="3">Z151</strain>
    </source>
</reference>
<keyword evidence="3" id="KW-1185">Reference proteome</keyword>
<organism evidence="2 3">
    <name type="scientific">Hypsibius exemplaris</name>
    <name type="common">Freshwater tardigrade</name>
    <dbReference type="NCBI Taxonomy" id="2072580"/>
    <lineage>
        <taxon>Eukaryota</taxon>
        <taxon>Metazoa</taxon>
        <taxon>Ecdysozoa</taxon>
        <taxon>Tardigrada</taxon>
        <taxon>Eutardigrada</taxon>
        <taxon>Parachela</taxon>
        <taxon>Hypsibioidea</taxon>
        <taxon>Hypsibiidae</taxon>
        <taxon>Hypsibius</taxon>
    </lineage>
</organism>
<dbReference type="Gene3D" id="2.60.120.650">
    <property type="entry name" value="Cupin"/>
    <property type="match status" value="1"/>
</dbReference>
<sequence>MPPIPVFENPTREFFQTSIQPSRRPAILRHLNIGPCLAKWSPDYLALSVSSHKQVVVHESTCNRLRFLNKNFVYTTLPFCDFVEKAVAGGEKSQNGRKYYYYRALASGDPRSSRADFRADFPELAGDFVFPDVMEPETVFSSVFRCGSADLGLFLHYDVMDNVLCQIRGRKRAILFDPEDVDYLYLQGGDKSLIHDPENVDLNVFPLFAKAASWTCDMDEGDVLFIPAMWMHYMRSIEFSVAVNVFWCNLPREIYDAKDTYGNKDLLPYTRATQGVDRALKQLDVLPRDLQRFYARMLRAKIDKFLTITEPLRKETNGFGCGAAEDCSAQFS</sequence>
<gene>
    <name evidence="2" type="ORF">BV898_18557</name>
</gene>
<dbReference type="EMBL" id="MTYJ01000374">
    <property type="protein sequence ID" value="OWA54141.1"/>
    <property type="molecule type" value="Genomic_DNA"/>
</dbReference>
<evidence type="ECO:0000313" key="2">
    <source>
        <dbReference type="EMBL" id="OWA54141.1"/>
    </source>
</evidence>
<dbReference type="GO" id="GO:0031591">
    <property type="term" value="P:wybutosine biosynthetic process"/>
    <property type="evidence" value="ECO:0007669"/>
    <property type="project" value="TreeGrafter"/>
</dbReference>
<evidence type="ECO:0000259" key="1">
    <source>
        <dbReference type="PROSITE" id="PS51184"/>
    </source>
</evidence>
<comment type="caution">
    <text evidence="2">The sequence shown here is derived from an EMBL/GenBank/DDBJ whole genome shotgun (WGS) entry which is preliminary data.</text>
</comment>
<accession>A0A9X6RNZ0</accession>
<dbReference type="GO" id="GO:0000049">
    <property type="term" value="F:tRNA binding"/>
    <property type="evidence" value="ECO:0007669"/>
    <property type="project" value="TreeGrafter"/>
</dbReference>
<dbReference type="Proteomes" id="UP000192578">
    <property type="component" value="Unassembled WGS sequence"/>
</dbReference>
<dbReference type="SMART" id="SM00558">
    <property type="entry name" value="JmjC"/>
    <property type="match status" value="1"/>
</dbReference>
<dbReference type="InterPro" id="IPR003347">
    <property type="entry name" value="JmjC_dom"/>
</dbReference>
<evidence type="ECO:0000313" key="3">
    <source>
        <dbReference type="Proteomes" id="UP000192578"/>
    </source>
</evidence>
<dbReference type="SUPFAM" id="SSF51197">
    <property type="entry name" value="Clavaminate synthase-like"/>
    <property type="match status" value="1"/>
</dbReference>
<dbReference type="PANTHER" id="PTHR12461">
    <property type="entry name" value="HYPOXIA-INDUCIBLE FACTOR 1 ALPHA INHIBITOR-RELATED"/>
    <property type="match status" value="1"/>
</dbReference>
<dbReference type="Gene3D" id="6.10.140.1470">
    <property type="match status" value="1"/>
</dbReference>
<dbReference type="AlphaFoldDB" id="A0A9X6RNZ0"/>
<dbReference type="PANTHER" id="PTHR12461:SF104">
    <property type="entry name" value="TRNA WYBUTOSINE-SYNTHESIZING PROTEIN 5"/>
    <property type="match status" value="1"/>
</dbReference>
<dbReference type="Pfam" id="PF13621">
    <property type="entry name" value="Cupin_8"/>
    <property type="match status" value="1"/>
</dbReference>
<proteinExistence type="predicted"/>
<name>A0A9X6RNZ0_HYPEX</name>
<dbReference type="PROSITE" id="PS51184">
    <property type="entry name" value="JMJC"/>
    <property type="match status" value="1"/>
</dbReference>